<accession>A0ABV7RA02</accession>
<dbReference type="PANTHER" id="PTHR35936">
    <property type="entry name" value="MEMBRANE-BOUND LYTIC MUREIN TRANSGLYCOSYLASE F"/>
    <property type="match status" value="1"/>
</dbReference>
<dbReference type="SMART" id="SM00062">
    <property type="entry name" value="PBPb"/>
    <property type="match status" value="1"/>
</dbReference>
<feature type="signal peptide" evidence="2">
    <location>
        <begin position="1"/>
        <end position="21"/>
    </location>
</feature>
<evidence type="ECO:0000256" key="2">
    <source>
        <dbReference type="SAM" id="SignalP"/>
    </source>
</evidence>
<dbReference type="PANTHER" id="PTHR35936:SF17">
    <property type="entry name" value="ARGININE-BINDING EXTRACELLULAR PROTEIN ARTP"/>
    <property type="match status" value="1"/>
</dbReference>
<dbReference type="EMBL" id="JBHRXN010000001">
    <property type="protein sequence ID" value="MFC3530592.1"/>
    <property type="molecule type" value="Genomic_DNA"/>
</dbReference>
<comment type="caution">
    <text evidence="4">The sequence shown here is derived from an EMBL/GenBank/DDBJ whole genome shotgun (WGS) entry which is preliminary data.</text>
</comment>
<feature type="chain" id="PRO_5045966373" evidence="2">
    <location>
        <begin position="22"/>
        <end position="255"/>
    </location>
</feature>
<evidence type="ECO:0000256" key="1">
    <source>
        <dbReference type="ARBA" id="ARBA00022729"/>
    </source>
</evidence>
<organism evidence="4 5">
    <name type="scientific">Vogesella facilis</name>
    <dbReference type="NCBI Taxonomy" id="1655232"/>
    <lineage>
        <taxon>Bacteria</taxon>
        <taxon>Pseudomonadati</taxon>
        <taxon>Pseudomonadota</taxon>
        <taxon>Betaproteobacteria</taxon>
        <taxon>Neisseriales</taxon>
        <taxon>Chromobacteriaceae</taxon>
        <taxon>Vogesella</taxon>
    </lineage>
</organism>
<proteinExistence type="predicted"/>
<keyword evidence="5" id="KW-1185">Reference proteome</keyword>
<sequence length="255" mass="27853">MNFKTALAVGALCALPVLAQAQVVRIVTDISYPPFSKQAADGSITGFDPDIARAVCAEAKLQCELKAMDFDGIIPALQAKKFEIAIASMSITPERAKVVDFSDMYFNVPGRLLAPEGTKIDDAWYKGKNIGVLRSAVQQQEGSDKMKPKGASIKIYAKITDAFLDLSSKRLDAVFLESTVGEEDFLKTPKGKGYAFVGPVFNDPKYYQGCGIAVQKGNKELLTKINAALKKILADGTYKKIQGKYFKNDIYPFKN</sequence>
<protein>
    <submittedName>
        <fullName evidence="4">Transporter substrate-binding domain-containing protein</fullName>
    </submittedName>
</protein>
<dbReference type="InterPro" id="IPR001638">
    <property type="entry name" value="Solute-binding_3/MltF_N"/>
</dbReference>
<dbReference type="Proteomes" id="UP001595741">
    <property type="component" value="Unassembled WGS sequence"/>
</dbReference>
<keyword evidence="1 2" id="KW-0732">Signal</keyword>
<gene>
    <name evidence="4" type="ORF">ACFOLG_00170</name>
</gene>
<reference evidence="5" key="1">
    <citation type="journal article" date="2019" name="Int. J. Syst. Evol. Microbiol.">
        <title>The Global Catalogue of Microorganisms (GCM) 10K type strain sequencing project: providing services to taxonomists for standard genome sequencing and annotation.</title>
        <authorList>
            <consortium name="The Broad Institute Genomics Platform"/>
            <consortium name="The Broad Institute Genome Sequencing Center for Infectious Disease"/>
            <person name="Wu L."/>
            <person name="Ma J."/>
        </authorList>
    </citation>
    <scope>NUCLEOTIDE SEQUENCE [LARGE SCALE GENOMIC DNA]</scope>
    <source>
        <strain evidence="5">KCTC 42742</strain>
    </source>
</reference>
<evidence type="ECO:0000313" key="5">
    <source>
        <dbReference type="Proteomes" id="UP001595741"/>
    </source>
</evidence>
<evidence type="ECO:0000313" key="4">
    <source>
        <dbReference type="EMBL" id="MFC3530592.1"/>
    </source>
</evidence>
<dbReference type="Gene3D" id="3.40.190.10">
    <property type="entry name" value="Periplasmic binding protein-like II"/>
    <property type="match status" value="2"/>
</dbReference>
<dbReference type="SUPFAM" id="SSF53850">
    <property type="entry name" value="Periplasmic binding protein-like II"/>
    <property type="match status" value="1"/>
</dbReference>
<evidence type="ECO:0000259" key="3">
    <source>
        <dbReference type="SMART" id="SM00062"/>
    </source>
</evidence>
<name>A0ABV7RA02_9NEIS</name>
<feature type="domain" description="Solute-binding protein family 3/N-terminal" evidence="3">
    <location>
        <begin position="23"/>
        <end position="249"/>
    </location>
</feature>
<dbReference type="Pfam" id="PF00497">
    <property type="entry name" value="SBP_bac_3"/>
    <property type="match status" value="1"/>
</dbReference>
<dbReference type="RefSeq" id="WP_386087192.1">
    <property type="nucleotide sequence ID" value="NZ_JBHRXN010000001.1"/>
</dbReference>